<evidence type="ECO:0000313" key="1">
    <source>
        <dbReference type="EMBL" id="KAJ2967967.1"/>
    </source>
</evidence>
<reference evidence="1" key="1">
    <citation type="submission" date="2022-08" db="EMBL/GenBank/DDBJ databases">
        <title>Genome Sequence of Lecanicillium fungicola.</title>
        <authorList>
            <person name="Buettner E."/>
        </authorList>
    </citation>
    <scope>NUCLEOTIDE SEQUENCE</scope>
    <source>
        <strain evidence="1">Babe33</strain>
    </source>
</reference>
<evidence type="ECO:0000313" key="2">
    <source>
        <dbReference type="Proteomes" id="UP001143910"/>
    </source>
</evidence>
<organism evidence="1 2">
    <name type="scientific">Zarea fungicola</name>
    <dbReference type="NCBI Taxonomy" id="93591"/>
    <lineage>
        <taxon>Eukaryota</taxon>
        <taxon>Fungi</taxon>
        <taxon>Dikarya</taxon>
        <taxon>Ascomycota</taxon>
        <taxon>Pezizomycotina</taxon>
        <taxon>Sordariomycetes</taxon>
        <taxon>Hypocreomycetidae</taxon>
        <taxon>Hypocreales</taxon>
        <taxon>Cordycipitaceae</taxon>
        <taxon>Zarea</taxon>
    </lineage>
</organism>
<gene>
    <name evidence="1" type="ORF">NQ176_g9409</name>
</gene>
<accession>A0ACC1MMQ3</accession>
<protein>
    <submittedName>
        <fullName evidence="1">Uncharacterized protein</fullName>
    </submittedName>
</protein>
<dbReference type="Proteomes" id="UP001143910">
    <property type="component" value="Unassembled WGS sequence"/>
</dbReference>
<comment type="caution">
    <text evidence="1">The sequence shown here is derived from an EMBL/GenBank/DDBJ whole genome shotgun (WGS) entry which is preliminary data.</text>
</comment>
<dbReference type="EMBL" id="JANJQO010002139">
    <property type="protein sequence ID" value="KAJ2967967.1"/>
    <property type="molecule type" value="Genomic_DNA"/>
</dbReference>
<keyword evidence="2" id="KW-1185">Reference proteome</keyword>
<sequence length="312" mass="34433">MIGYRVLVQLLEEGYTVRTAVRTQAGSDRIKTLKPTQPYLDRIASIIVPDNTVPGAYDEAVQGVNYIIHVASPTPLTIPINADIENELIQPAMKGTISMLEAAEKLNEVQRIIITSSFVATIGFSARGSSKIFDASKVMTLNATREWMDSHQPVFDVINIQPTVVIGRDDTVTDAKDITRGSNNFITGPLLLGSILGNGSRAWEGASVHLDDVALMHVRSLNPDIAGNQDFLATSQPPDGVEWAQVFDIVERAYPNECADGIFEIHTKSRPETRRLHISSAKAERAFDMKFKTFEEQVVSVVDHYLELLGRK</sequence>
<proteinExistence type="predicted"/>
<name>A0ACC1MMQ3_9HYPO</name>